<proteinExistence type="predicted"/>
<evidence type="ECO:0000313" key="3">
    <source>
        <dbReference type="Proteomes" id="UP000824073"/>
    </source>
</evidence>
<dbReference type="EMBL" id="DVMR01000035">
    <property type="protein sequence ID" value="HIU43426.1"/>
    <property type="molecule type" value="Genomic_DNA"/>
</dbReference>
<sequence>MTGFGRTGIRPVHDYTTNDTKGRAVKRLSDGQKRRVVQLIRRECCNLYEGSCLLLDDGEPVPCPQMMTNSLLCRYFRSAVLPIDKALEAEIMGHDGVKTCQVCGRPFRAVSNRAKYCEACSRTVRRKKDAERKREKRWENVRI</sequence>
<dbReference type="Proteomes" id="UP000824073">
    <property type="component" value="Unassembled WGS sequence"/>
</dbReference>
<accession>A0A9D1IVC0</accession>
<reference evidence="2" key="2">
    <citation type="journal article" date="2021" name="PeerJ">
        <title>Extensive microbial diversity within the chicken gut microbiome revealed by metagenomics and culture.</title>
        <authorList>
            <person name="Gilroy R."/>
            <person name="Ravi A."/>
            <person name="Getino M."/>
            <person name="Pursley I."/>
            <person name="Horton D.L."/>
            <person name="Alikhan N.F."/>
            <person name="Baker D."/>
            <person name="Gharbi K."/>
            <person name="Hall N."/>
            <person name="Watson M."/>
            <person name="Adriaenssens E.M."/>
            <person name="Foster-Nyarko E."/>
            <person name="Jarju S."/>
            <person name="Secka A."/>
            <person name="Antonio M."/>
            <person name="Oren A."/>
            <person name="Chaudhuri R.R."/>
            <person name="La Ragione R."/>
            <person name="Hildebrand F."/>
            <person name="Pallen M.J."/>
        </authorList>
    </citation>
    <scope>NUCLEOTIDE SEQUENCE</scope>
    <source>
        <strain evidence="2">CHK191-8634</strain>
    </source>
</reference>
<evidence type="ECO:0000313" key="2">
    <source>
        <dbReference type="EMBL" id="HIU43426.1"/>
    </source>
</evidence>
<comment type="caution">
    <text evidence="2">The sequence shown here is derived from an EMBL/GenBank/DDBJ whole genome shotgun (WGS) entry which is preliminary data.</text>
</comment>
<evidence type="ECO:0000259" key="1">
    <source>
        <dbReference type="Pfam" id="PF14194"/>
    </source>
</evidence>
<name>A0A9D1IVC0_9CLOT</name>
<feature type="domain" description="Cysteine-rich VLP" evidence="1">
    <location>
        <begin position="31"/>
        <end position="84"/>
    </location>
</feature>
<dbReference type="InterPro" id="IPR025973">
    <property type="entry name" value="Cys_rich_VLP_dom"/>
</dbReference>
<gene>
    <name evidence="2" type="ORF">IAB67_03930</name>
</gene>
<dbReference type="Pfam" id="PF14194">
    <property type="entry name" value="Cys_rich_VLP"/>
    <property type="match status" value="1"/>
</dbReference>
<organism evidence="2 3">
    <name type="scientific">Candidatus Ventrousia excrementavium</name>
    <dbReference type="NCBI Taxonomy" id="2840961"/>
    <lineage>
        <taxon>Bacteria</taxon>
        <taxon>Bacillati</taxon>
        <taxon>Bacillota</taxon>
        <taxon>Clostridia</taxon>
        <taxon>Eubacteriales</taxon>
        <taxon>Clostridiaceae</taxon>
        <taxon>Clostridiaceae incertae sedis</taxon>
        <taxon>Candidatus Ventrousia</taxon>
    </lineage>
</organism>
<dbReference type="AlphaFoldDB" id="A0A9D1IVC0"/>
<reference evidence="2" key="1">
    <citation type="submission" date="2020-10" db="EMBL/GenBank/DDBJ databases">
        <authorList>
            <person name="Gilroy R."/>
        </authorList>
    </citation>
    <scope>NUCLEOTIDE SEQUENCE</scope>
    <source>
        <strain evidence="2">CHK191-8634</strain>
    </source>
</reference>
<protein>
    <submittedName>
        <fullName evidence="2">Cysteine-rich VLP domain-containing protein</fullName>
    </submittedName>
</protein>